<dbReference type="InterPro" id="IPR011004">
    <property type="entry name" value="Trimer_LpxA-like_sf"/>
</dbReference>
<gene>
    <name evidence="1" type="ORF">IE077_000431</name>
</gene>
<dbReference type="CDD" id="cd04645">
    <property type="entry name" value="LbH_gamma_CA_like"/>
    <property type="match status" value="1"/>
</dbReference>
<dbReference type="InterPro" id="IPR050484">
    <property type="entry name" value="Transf_Hexapept/Carb_Anhydrase"/>
</dbReference>
<comment type="caution">
    <text evidence="1">The sequence shown here is derived from an EMBL/GenBank/DDBJ whole genome shotgun (WGS) entry which is preliminary data.</text>
</comment>
<dbReference type="Proteomes" id="UP000823046">
    <property type="component" value="Unassembled WGS sequence"/>
</dbReference>
<name>A0ABQ7J9N6_9APIC</name>
<protein>
    <recommendedName>
        <fullName evidence="3">Gamma carbonic anhydrase</fullName>
    </recommendedName>
</protein>
<proteinExistence type="predicted"/>
<dbReference type="SUPFAM" id="SSF51161">
    <property type="entry name" value="Trimeric LpxA-like enzymes"/>
    <property type="match status" value="1"/>
</dbReference>
<accession>A0ABQ7J9N6</accession>
<dbReference type="PROSITE" id="PS51257">
    <property type="entry name" value="PROKAR_LIPOPROTEIN"/>
    <property type="match status" value="1"/>
</dbReference>
<keyword evidence="2" id="KW-1185">Reference proteome</keyword>
<reference evidence="1 2" key="1">
    <citation type="journal article" date="2020" name="bioRxiv">
        <title>Metabolic contributions of an alphaproteobacterial endosymbiont in the apicomplexan Cardiosporidium cionae.</title>
        <authorList>
            <person name="Hunter E.S."/>
            <person name="Paight C.J."/>
            <person name="Lane C.E."/>
        </authorList>
    </citation>
    <scope>NUCLEOTIDE SEQUENCE [LARGE SCALE GENOMIC DNA]</scope>
    <source>
        <strain evidence="1">ESH_2018</strain>
    </source>
</reference>
<dbReference type="InterPro" id="IPR047324">
    <property type="entry name" value="LbH_gamma_CA-like"/>
</dbReference>
<sequence length="211" mass="22414">MFRLTGALCASQPNIAASCFVHPSSVLIGKVILQSDCSIWPLAVLRGDVNKISVGARSNIQDGAVIHCTGNWGGSNSGSTTVLGENVSVGHRAILHGCTIKDNALIGMGAIIMDGSVVESDVIIGAGSLVPAKKILSPGLWLGQPAVRQRDLTTAEKQWIREGNLMLHNFCCYSPEILCMLPRSRCRVVWIALGPFLPRQEAEGNKKEAAG</sequence>
<dbReference type="EMBL" id="JADAQX010000327">
    <property type="protein sequence ID" value="KAF8820680.1"/>
    <property type="molecule type" value="Genomic_DNA"/>
</dbReference>
<dbReference type="InterPro" id="IPR001451">
    <property type="entry name" value="Hexapep"/>
</dbReference>
<dbReference type="PANTHER" id="PTHR13061:SF29">
    <property type="entry name" value="GAMMA CARBONIC ANHYDRASE-LIKE 1, MITOCHONDRIAL-RELATED"/>
    <property type="match status" value="1"/>
</dbReference>
<dbReference type="PANTHER" id="PTHR13061">
    <property type="entry name" value="DYNACTIN SUBUNIT P25"/>
    <property type="match status" value="1"/>
</dbReference>
<evidence type="ECO:0008006" key="3">
    <source>
        <dbReference type="Google" id="ProtNLM"/>
    </source>
</evidence>
<organism evidence="1 2">
    <name type="scientific">Cardiosporidium cionae</name>
    <dbReference type="NCBI Taxonomy" id="476202"/>
    <lineage>
        <taxon>Eukaryota</taxon>
        <taxon>Sar</taxon>
        <taxon>Alveolata</taxon>
        <taxon>Apicomplexa</taxon>
        <taxon>Aconoidasida</taxon>
        <taxon>Nephromycida</taxon>
        <taxon>Cardiosporidium</taxon>
    </lineage>
</organism>
<dbReference type="Gene3D" id="2.160.10.10">
    <property type="entry name" value="Hexapeptide repeat proteins"/>
    <property type="match status" value="1"/>
</dbReference>
<dbReference type="Pfam" id="PF00132">
    <property type="entry name" value="Hexapep"/>
    <property type="match status" value="1"/>
</dbReference>
<evidence type="ECO:0000313" key="1">
    <source>
        <dbReference type="EMBL" id="KAF8820680.1"/>
    </source>
</evidence>
<evidence type="ECO:0000313" key="2">
    <source>
        <dbReference type="Proteomes" id="UP000823046"/>
    </source>
</evidence>